<feature type="region of interest" description="Disordered" evidence="2">
    <location>
        <begin position="189"/>
        <end position="208"/>
    </location>
</feature>
<dbReference type="PANTHER" id="PTHR12175:SF1">
    <property type="entry name" value="PITH DOMAIN-CONTAINING PROTEIN 1"/>
    <property type="match status" value="1"/>
</dbReference>
<dbReference type="InParanoid" id="A0A409W252"/>
<dbReference type="Pfam" id="PF06201">
    <property type="entry name" value="PITH"/>
    <property type="match status" value="1"/>
</dbReference>
<name>A0A409W252_9AGAR</name>
<dbReference type="GO" id="GO:0005737">
    <property type="term" value="C:cytoplasm"/>
    <property type="evidence" value="ECO:0007669"/>
    <property type="project" value="UniProtKB-ARBA"/>
</dbReference>
<dbReference type="PANTHER" id="PTHR12175">
    <property type="entry name" value="AD039 HT014 THIOREDOXIN FAMILY TRP26"/>
    <property type="match status" value="1"/>
</dbReference>
<evidence type="ECO:0000313" key="5">
    <source>
        <dbReference type="Proteomes" id="UP000284842"/>
    </source>
</evidence>
<evidence type="ECO:0000256" key="1">
    <source>
        <dbReference type="ARBA" id="ARBA00025788"/>
    </source>
</evidence>
<dbReference type="EMBL" id="NHTK01005861">
    <property type="protein sequence ID" value="PPQ72599.1"/>
    <property type="molecule type" value="Genomic_DNA"/>
</dbReference>
<dbReference type="InterPro" id="IPR010400">
    <property type="entry name" value="PITH_dom"/>
</dbReference>
<dbReference type="GO" id="GO:0005634">
    <property type="term" value="C:nucleus"/>
    <property type="evidence" value="ECO:0007669"/>
    <property type="project" value="TreeGrafter"/>
</dbReference>
<dbReference type="AlphaFoldDB" id="A0A409W252"/>
<keyword evidence="5" id="KW-1185">Reference proteome</keyword>
<comment type="caution">
    <text evidence="4">The sequence shown here is derived from an EMBL/GenBank/DDBJ whole genome shotgun (WGS) entry which is preliminary data.</text>
</comment>
<dbReference type="Gene3D" id="2.60.120.470">
    <property type="entry name" value="PITH domain"/>
    <property type="match status" value="1"/>
</dbReference>
<evidence type="ECO:0000256" key="2">
    <source>
        <dbReference type="SAM" id="MobiDB-lite"/>
    </source>
</evidence>
<dbReference type="OrthoDB" id="2635at2759"/>
<dbReference type="PROSITE" id="PS51532">
    <property type="entry name" value="PITH"/>
    <property type="match status" value="1"/>
</dbReference>
<proteinExistence type="inferred from homology"/>
<accession>A0A409W252</accession>
<evidence type="ECO:0000259" key="3">
    <source>
        <dbReference type="PROSITE" id="PS51532"/>
    </source>
</evidence>
<reference evidence="4 5" key="1">
    <citation type="journal article" date="2018" name="Evol. Lett.">
        <title>Horizontal gene cluster transfer increased hallucinogenic mushroom diversity.</title>
        <authorList>
            <person name="Reynolds H.T."/>
            <person name="Vijayakumar V."/>
            <person name="Gluck-Thaler E."/>
            <person name="Korotkin H.B."/>
            <person name="Matheny P.B."/>
            <person name="Slot J.C."/>
        </authorList>
    </citation>
    <scope>NUCLEOTIDE SEQUENCE [LARGE SCALE GENOMIC DNA]</scope>
    <source>
        <strain evidence="4 5">2629</strain>
    </source>
</reference>
<dbReference type="InterPro" id="IPR045099">
    <property type="entry name" value="PITH1-like"/>
</dbReference>
<comment type="similarity">
    <text evidence="1">Belongs to the PITHD1 family.</text>
</comment>
<protein>
    <recommendedName>
        <fullName evidence="3">PITH domain-containing protein</fullName>
    </recommendedName>
</protein>
<organism evidence="4 5">
    <name type="scientific">Panaeolus cyanescens</name>
    <dbReference type="NCBI Taxonomy" id="181874"/>
    <lineage>
        <taxon>Eukaryota</taxon>
        <taxon>Fungi</taxon>
        <taxon>Dikarya</taxon>
        <taxon>Basidiomycota</taxon>
        <taxon>Agaricomycotina</taxon>
        <taxon>Agaricomycetes</taxon>
        <taxon>Agaricomycetidae</taxon>
        <taxon>Agaricales</taxon>
        <taxon>Agaricineae</taxon>
        <taxon>Galeropsidaceae</taxon>
        <taxon>Panaeolus</taxon>
    </lineage>
</organism>
<dbReference type="SUPFAM" id="SSF49785">
    <property type="entry name" value="Galactose-binding domain-like"/>
    <property type="match status" value="1"/>
</dbReference>
<dbReference type="InterPro" id="IPR037047">
    <property type="entry name" value="PITH_dom_sf"/>
</dbReference>
<gene>
    <name evidence="4" type="ORF">CVT24_005121</name>
</gene>
<dbReference type="Proteomes" id="UP000284842">
    <property type="component" value="Unassembled WGS sequence"/>
</dbReference>
<evidence type="ECO:0000313" key="4">
    <source>
        <dbReference type="EMBL" id="PPQ72599.1"/>
    </source>
</evidence>
<dbReference type="InterPro" id="IPR008979">
    <property type="entry name" value="Galactose-bd-like_sf"/>
</dbReference>
<sequence length="208" mass="22891">MASESNHNSVAAQLAGTDLSNLFGVIDRDNVHGLNLTVPEDAKEIIKPWNEREDDTKYLESGVDDQLILHVPFTQNVRVKSIILKVGRGEVAPRQLKIFANRPTIVDFSEAETLKPNLNISLLEGETTVVEYPMRVAAFASVHSLSLFFGDSVGGELSRLYYVGFKGDMRFVKREANSLLEVPAPNAADAPLTDRASHRVSGQQTTAR</sequence>
<feature type="domain" description="PITH" evidence="3">
    <location>
        <begin position="11"/>
        <end position="185"/>
    </location>
</feature>